<comment type="caution">
    <text evidence="9">The sequence shown here is derived from an EMBL/GenBank/DDBJ whole genome shotgun (WGS) entry which is preliminary data.</text>
</comment>
<name>A0ABM8ZMB1_9VIBR</name>
<dbReference type="Proteomes" id="UP000838160">
    <property type="component" value="Unassembled WGS sequence"/>
</dbReference>
<keyword evidence="6 9" id="KW-0012">Acyltransferase</keyword>
<dbReference type="Pfam" id="PF03279">
    <property type="entry name" value="Lip_A_acyltrans"/>
    <property type="match status" value="1"/>
</dbReference>
<evidence type="ECO:0000256" key="6">
    <source>
        <dbReference type="ARBA" id="ARBA00023315"/>
    </source>
</evidence>
<dbReference type="InterPro" id="IPR001173">
    <property type="entry name" value="Glyco_trans_2-like"/>
</dbReference>
<dbReference type="GO" id="GO:0008913">
    <property type="term" value="F:Kdo2-lipid IVA acyltransferase activity"/>
    <property type="evidence" value="ECO:0007669"/>
    <property type="project" value="UniProtKB-EC"/>
</dbReference>
<dbReference type="CDD" id="cd07984">
    <property type="entry name" value="LPLAT_LABLAT-like"/>
    <property type="match status" value="1"/>
</dbReference>
<dbReference type="InterPro" id="IPR004960">
    <property type="entry name" value="LipA_acyltrans"/>
</dbReference>
<dbReference type="SUPFAM" id="SSF53448">
    <property type="entry name" value="Nucleotide-diphospho-sugar transferases"/>
    <property type="match status" value="1"/>
</dbReference>
<evidence type="ECO:0000313" key="9">
    <source>
        <dbReference type="EMBL" id="CAH0529173.1"/>
    </source>
</evidence>
<evidence type="ECO:0000256" key="3">
    <source>
        <dbReference type="ARBA" id="ARBA00022519"/>
    </source>
</evidence>
<dbReference type="InterPro" id="IPR029044">
    <property type="entry name" value="Nucleotide-diphossugar_trans"/>
</dbReference>
<evidence type="ECO:0000256" key="2">
    <source>
        <dbReference type="ARBA" id="ARBA00022475"/>
    </source>
</evidence>
<reference evidence="9" key="1">
    <citation type="submission" date="2021-12" db="EMBL/GenBank/DDBJ databases">
        <authorList>
            <person name="Rodrigo-Torres L."/>
            <person name="Arahal R. D."/>
            <person name="Lucena T."/>
        </authorList>
    </citation>
    <scope>NUCLEOTIDE SEQUENCE</scope>
    <source>
        <strain evidence="9">CECT 8226</strain>
    </source>
</reference>
<keyword evidence="5" id="KW-0472">Membrane</keyword>
<evidence type="ECO:0000256" key="1">
    <source>
        <dbReference type="ARBA" id="ARBA00004533"/>
    </source>
</evidence>
<feature type="domain" description="Glycosyltransferase 2-like" evidence="8">
    <location>
        <begin position="8"/>
        <end position="129"/>
    </location>
</feature>
<protein>
    <submittedName>
        <fullName evidence="9">Lipid A biosynthesis lauroyltransferase</fullName>
        <ecNumber evidence="9">2.3.1.241</ecNumber>
    </submittedName>
</protein>
<dbReference type="RefSeq" id="WP_237485939.1">
    <property type="nucleotide sequence ID" value="NZ_CAKLCM010000003.1"/>
</dbReference>
<keyword evidence="10" id="KW-1185">Reference proteome</keyword>
<keyword evidence="4 9" id="KW-0808">Transferase</keyword>
<evidence type="ECO:0000259" key="8">
    <source>
        <dbReference type="Pfam" id="PF00535"/>
    </source>
</evidence>
<dbReference type="CDD" id="cd04179">
    <property type="entry name" value="DPM_DPG-synthase_like"/>
    <property type="match status" value="1"/>
</dbReference>
<organism evidence="9 10">
    <name type="scientific">Vibrio hippocampi</name>
    <dbReference type="NCBI Taxonomy" id="654686"/>
    <lineage>
        <taxon>Bacteria</taxon>
        <taxon>Pseudomonadati</taxon>
        <taxon>Pseudomonadota</taxon>
        <taxon>Gammaproteobacteria</taxon>
        <taxon>Vibrionales</taxon>
        <taxon>Vibrionaceae</taxon>
        <taxon>Vibrio</taxon>
    </lineage>
</organism>
<keyword evidence="3" id="KW-0997">Cell inner membrane</keyword>
<dbReference type="EC" id="2.3.1.241" evidence="9"/>
<dbReference type="Gene3D" id="3.90.550.10">
    <property type="entry name" value="Spore Coat Polysaccharide Biosynthesis Protein SpsA, Chain A"/>
    <property type="match status" value="1"/>
</dbReference>
<evidence type="ECO:0000256" key="4">
    <source>
        <dbReference type="ARBA" id="ARBA00022679"/>
    </source>
</evidence>
<feature type="region of interest" description="Disordered" evidence="7">
    <location>
        <begin position="244"/>
        <end position="267"/>
    </location>
</feature>
<dbReference type="Pfam" id="PF00535">
    <property type="entry name" value="Glycos_transf_2"/>
    <property type="match status" value="1"/>
</dbReference>
<evidence type="ECO:0000313" key="10">
    <source>
        <dbReference type="Proteomes" id="UP000838160"/>
    </source>
</evidence>
<sequence>MSNYQACFLIPCYNHGSTVADVIASLQPFELPFILVDDGSDLPTQQVLASLAEQSNVELVRLDQNQGKGGAVMAGIRQAQTLGYSHVIQIDADGQHDIDALPKLMQASQHHPERLISGQPIYDDSVPKSRLYGRYATHIWVWIETLSFSIKDSMCGFRAYPVKQTVVTLDKYQIGRRMDFDIEILVRMYWQGVDIDFVETRVIYPEGGISHFDALWDNLKISWMHTRLFFGMLPRIPALLARKRPPASSQDTATQGSATQNTTSTHWSKRSEQGTIIGIKCLLTIYKLFGRKAFDYILRLVIRYYHMTGKQSRAASELYLQQLQSHAKQQQIELPQPLDSYQHLLSFGRTMLDKLAAWSGDFSFDNLTIHGQQHVDQILAQDQGVLILGSHLGNLELCRALSKHYSSVKINALVFTEHAERFNSVMKAVNPDSELNLIQVSSMGPDTAIMLQQKIEQGEWVVIVGDRTSTTQETRSIYSDFLGKPAPFPTGPFMLASVLEAPVYLLFGLRDDSSEQAHFDVHFEPFCDKVTLPRKTRQQALQSVVDHYAQRLEYFTLKAPLQWYNFFNFWTLSDQSDEPTKK</sequence>
<dbReference type="EMBL" id="CAKLCM010000003">
    <property type="protein sequence ID" value="CAH0529173.1"/>
    <property type="molecule type" value="Genomic_DNA"/>
</dbReference>
<dbReference type="PANTHER" id="PTHR10859:SF91">
    <property type="entry name" value="DOLICHYL-PHOSPHATE BETA-GLUCOSYLTRANSFERASE"/>
    <property type="match status" value="1"/>
</dbReference>
<evidence type="ECO:0000256" key="7">
    <source>
        <dbReference type="SAM" id="MobiDB-lite"/>
    </source>
</evidence>
<comment type="subcellular location">
    <subcellularLocation>
        <location evidence="1">Cell inner membrane</location>
    </subcellularLocation>
</comment>
<dbReference type="PANTHER" id="PTHR10859">
    <property type="entry name" value="GLYCOSYL TRANSFERASE"/>
    <property type="match status" value="1"/>
</dbReference>
<feature type="compositionally biased region" description="Polar residues" evidence="7">
    <location>
        <begin position="247"/>
        <end position="266"/>
    </location>
</feature>
<accession>A0ABM8ZMB1</accession>
<gene>
    <name evidence="9" type="primary">lpxL_2</name>
    <name evidence="9" type="ORF">VHP8226_03087</name>
</gene>
<proteinExistence type="predicted"/>
<evidence type="ECO:0000256" key="5">
    <source>
        <dbReference type="ARBA" id="ARBA00023136"/>
    </source>
</evidence>
<keyword evidence="2" id="KW-1003">Cell membrane</keyword>